<evidence type="ECO:0000313" key="3">
    <source>
        <dbReference type="Proteomes" id="UP000009168"/>
    </source>
</evidence>
<dbReference type="InParanoid" id="W7XEU5"/>
<feature type="transmembrane region" description="Helical" evidence="1">
    <location>
        <begin position="52"/>
        <end position="81"/>
    </location>
</feature>
<dbReference type="RefSeq" id="XP_012654968.1">
    <property type="nucleotide sequence ID" value="XM_012799514.1"/>
</dbReference>
<dbReference type="Proteomes" id="UP000009168">
    <property type="component" value="Unassembled WGS sequence"/>
</dbReference>
<dbReference type="EMBL" id="GG662523">
    <property type="protein sequence ID" value="EWS72471.1"/>
    <property type="molecule type" value="Genomic_DNA"/>
</dbReference>
<keyword evidence="3" id="KW-1185">Reference proteome</keyword>
<keyword evidence="1 2" id="KW-0812">Transmembrane</keyword>
<keyword evidence="1" id="KW-0472">Membrane</keyword>
<dbReference type="KEGG" id="tet:TTHERM_000353529"/>
<evidence type="ECO:0000256" key="1">
    <source>
        <dbReference type="SAM" id="Phobius"/>
    </source>
</evidence>
<dbReference type="GeneID" id="24438569"/>
<feature type="transmembrane region" description="Helical" evidence="1">
    <location>
        <begin position="145"/>
        <end position="167"/>
    </location>
</feature>
<keyword evidence="1" id="KW-1133">Transmembrane helix</keyword>
<dbReference type="AlphaFoldDB" id="W7XEU5"/>
<evidence type="ECO:0000313" key="2">
    <source>
        <dbReference type="EMBL" id="EWS72471.1"/>
    </source>
</evidence>
<gene>
    <name evidence="2" type="ORF">TTHERM_000353529</name>
</gene>
<name>W7XEU5_TETTS</name>
<organism evidence="2 3">
    <name type="scientific">Tetrahymena thermophila (strain SB210)</name>
    <dbReference type="NCBI Taxonomy" id="312017"/>
    <lineage>
        <taxon>Eukaryota</taxon>
        <taxon>Sar</taxon>
        <taxon>Alveolata</taxon>
        <taxon>Ciliophora</taxon>
        <taxon>Intramacronucleata</taxon>
        <taxon>Oligohymenophorea</taxon>
        <taxon>Hymenostomatida</taxon>
        <taxon>Tetrahymenina</taxon>
        <taxon>Tetrahymenidae</taxon>
        <taxon>Tetrahymena</taxon>
    </lineage>
</organism>
<sequence>MDIPFLYTKSIIYSSFNFLMQLYRLKEQIIFIYKIQFHQKQLFNLYFNQEPFLIWINKFCFILFGSFLDYFILFFLIRFIIRFYQSVSQFSLLKVCFLNKKISFYLKNILFQHIFYNSADLYNFLMYFLAVFVYTQSIYLSQDLLTNAFVLIIFYLSLFYIQFFSFTKSYENVVQFKIPFKYIWNSYCITNITQIKQK</sequence>
<accession>W7XEU5</accession>
<proteinExistence type="predicted"/>
<feature type="transmembrane region" description="Helical" evidence="1">
    <location>
        <begin position="121"/>
        <end position="139"/>
    </location>
</feature>
<protein>
    <submittedName>
        <fullName evidence="2">Transmembrane protein, putative</fullName>
    </submittedName>
</protein>
<reference evidence="3" key="1">
    <citation type="journal article" date="2006" name="PLoS Biol.">
        <title>Macronuclear genome sequence of the ciliate Tetrahymena thermophila, a model eukaryote.</title>
        <authorList>
            <person name="Eisen J.A."/>
            <person name="Coyne R.S."/>
            <person name="Wu M."/>
            <person name="Wu D."/>
            <person name="Thiagarajan M."/>
            <person name="Wortman J.R."/>
            <person name="Badger J.H."/>
            <person name="Ren Q."/>
            <person name="Amedeo P."/>
            <person name="Jones K.M."/>
            <person name="Tallon L.J."/>
            <person name="Delcher A.L."/>
            <person name="Salzberg S.L."/>
            <person name="Silva J.C."/>
            <person name="Haas B.J."/>
            <person name="Majoros W.H."/>
            <person name="Farzad M."/>
            <person name="Carlton J.M."/>
            <person name="Smith R.K. Jr."/>
            <person name="Garg J."/>
            <person name="Pearlman R.E."/>
            <person name="Karrer K.M."/>
            <person name="Sun L."/>
            <person name="Manning G."/>
            <person name="Elde N.C."/>
            <person name="Turkewitz A.P."/>
            <person name="Asai D.J."/>
            <person name="Wilkes D.E."/>
            <person name="Wang Y."/>
            <person name="Cai H."/>
            <person name="Collins K."/>
            <person name="Stewart B.A."/>
            <person name="Lee S.R."/>
            <person name="Wilamowska K."/>
            <person name="Weinberg Z."/>
            <person name="Ruzzo W.L."/>
            <person name="Wloga D."/>
            <person name="Gaertig J."/>
            <person name="Frankel J."/>
            <person name="Tsao C.-C."/>
            <person name="Gorovsky M.A."/>
            <person name="Keeling P.J."/>
            <person name="Waller R.F."/>
            <person name="Patron N.J."/>
            <person name="Cherry J.M."/>
            <person name="Stover N.A."/>
            <person name="Krieger C.J."/>
            <person name="del Toro C."/>
            <person name="Ryder H.F."/>
            <person name="Williamson S.C."/>
            <person name="Barbeau R.A."/>
            <person name="Hamilton E.P."/>
            <person name="Orias E."/>
        </authorList>
    </citation>
    <scope>NUCLEOTIDE SEQUENCE [LARGE SCALE GENOMIC DNA]</scope>
    <source>
        <strain evidence="3">SB210</strain>
    </source>
</reference>